<organism evidence="1 2">
    <name type="scientific">Dendryphion nanum</name>
    <dbReference type="NCBI Taxonomy" id="256645"/>
    <lineage>
        <taxon>Eukaryota</taxon>
        <taxon>Fungi</taxon>
        <taxon>Dikarya</taxon>
        <taxon>Ascomycota</taxon>
        <taxon>Pezizomycotina</taxon>
        <taxon>Dothideomycetes</taxon>
        <taxon>Pleosporomycetidae</taxon>
        <taxon>Pleosporales</taxon>
        <taxon>Torulaceae</taxon>
        <taxon>Dendryphion</taxon>
    </lineage>
</organism>
<evidence type="ECO:0000313" key="2">
    <source>
        <dbReference type="Proteomes" id="UP000700596"/>
    </source>
</evidence>
<name>A0A9P9DPD4_9PLEO</name>
<protein>
    <submittedName>
        <fullName evidence="1">Uncharacterized protein</fullName>
    </submittedName>
</protein>
<evidence type="ECO:0000313" key="1">
    <source>
        <dbReference type="EMBL" id="KAH7122647.1"/>
    </source>
</evidence>
<gene>
    <name evidence="1" type="ORF">B0J11DRAFT_608133</name>
</gene>
<proteinExistence type="predicted"/>
<comment type="caution">
    <text evidence="1">The sequence shown here is derived from an EMBL/GenBank/DDBJ whole genome shotgun (WGS) entry which is preliminary data.</text>
</comment>
<dbReference type="Proteomes" id="UP000700596">
    <property type="component" value="Unassembled WGS sequence"/>
</dbReference>
<dbReference type="OrthoDB" id="3779632at2759"/>
<dbReference type="EMBL" id="JAGMWT010000009">
    <property type="protein sequence ID" value="KAH7122647.1"/>
    <property type="molecule type" value="Genomic_DNA"/>
</dbReference>
<sequence>MSSITALPLIIRVKIWRYLLVSNSVREPPNQYLVKHYAFQVNILCLSHQIGNEAKHVLFAENVWVKVHWDLKQASTLMTNHEVPFFKLPYKDTGFIHHALDLKITHVVEHQSCKKFTFLLLGDDIPLFARALRIFDVANFVGYKFEFTFPHGPSIDGLSGSDIEKKLLSPFELVRGTAFCQKVAISGAIDAAFARQIQDAMTQNVCWLRGGAFELYELALSLKHRGDEAFRGGIAQAAVAKYIDTHDFRSIAWKRNTMRHDTDAKIIAAFLKLEFTSGVDLALTMITDAVLKAPLMGEMIGEEKFKFALKPPHDTDEIEEIEKETGIEVVPKSVHIRYQYLRGIAELGLKHPVKAAKAFVNAYKLSNGQDRGSKDGWQLAKDWSDLSPTERESRFCALVQSSPTFPIETPALEPFMAPEVDSEIWVMRKLGLKGPIPYEDKITPCGCIVMTDKPHPNFHGSGPRTARIGMVKPEVLQKHVERFRKQFDKFGGERIIHVALDAREIGEESILDTPSTFAQSMRDLQNHSADDMVNFTRFLRDSMANARI</sequence>
<reference evidence="1" key="1">
    <citation type="journal article" date="2021" name="Nat. Commun.">
        <title>Genetic determinants of endophytism in the Arabidopsis root mycobiome.</title>
        <authorList>
            <person name="Mesny F."/>
            <person name="Miyauchi S."/>
            <person name="Thiergart T."/>
            <person name="Pickel B."/>
            <person name="Atanasova L."/>
            <person name="Karlsson M."/>
            <person name="Huettel B."/>
            <person name="Barry K.W."/>
            <person name="Haridas S."/>
            <person name="Chen C."/>
            <person name="Bauer D."/>
            <person name="Andreopoulos W."/>
            <person name="Pangilinan J."/>
            <person name="LaButti K."/>
            <person name="Riley R."/>
            <person name="Lipzen A."/>
            <person name="Clum A."/>
            <person name="Drula E."/>
            <person name="Henrissat B."/>
            <person name="Kohler A."/>
            <person name="Grigoriev I.V."/>
            <person name="Martin F.M."/>
            <person name="Hacquard S."/>
        </authorList>
    </citation>
    <scope>NUCLEOTIDE SEQUENCE</scope>
    <source>
        <strain evidence="1">MPI-CAGE-CH-0243</strain>
    </source>
</reference>
<accession>A0A9P9DPD4</accession>
<dbReference type="AlphaFoldDB" id="A0A9P9DPD4"/>
<keyword evidence="2" id="KW-1185">Reference proteome</keyword>